<sequence>MTAALINANSRPWLEGKLPEGVEPLWFEDADQLMALAPRAEVAWLDMIAPPKAREALPLMTGLKWYCAMSSGVDWLPLDLFRERGVALTNGAGIHAQSVSEYALMGMLTMAKGWREVVRAQDRHEWLPDSPGKRELLDSEVLVIGAGEIGAKIAGMLRVFGAKVTAARRTPGEGELGQDEWQGALGRFDWVILIVPSTPQTTGMFGAEQFAAMKPGAVLLNFARGTVIDQHALLAAIDSGHLGGAFLDVTTPEPLPSDHPLWSRENVHISMHLSGRAQDALFARGSARFLGNLGRYLRGEPLAHQVDLAQGY</sequence>
<dbReference type="InterPro" id="IPR006139">
    <property type="entry name" value="D-isomer_2_OHA_DH_cat_dom"/>
</dbReference>
<reference evidence="6 7" key="1">
    <citation type="submission" date="2014-03" db="EMBL/GenBank/DDBJ databases">
        <title>Whole genome sequence of Novosphingobium resinovorum KF1.</title>
        <authorList>
            <person name="Gan H.M."/>
            <person name="Gan H.Y."/>
            <person name="Chew T.H."/>
            <person name="Savka M.A."/>
        </authorList>
    </citation>
    <scope>NUCLEOTIDE SEQUENCE [LARGE SCALE GENOMIC DNA]</scope>
    <source>
        <strain evidence="6 7">KF1</strain>
    </source>
</reference>
<dbReference type="AlphaFoldDB" id="A0A031K2M2"/>
<dbReference type="GO" id="GO:0051287">
    <property type="term" value="F:NAD binding"/>
    <property type="evidence" value="ECO:0007669"/>
    <property type="project" value="InterPro"/>
</dbReference>
<organism evidence="6 7">
    <name type="scientific">Novosphingobium resinovorum</name>
    <dbReference type="NCBI Taxonomy" id="158500"/>
    <lineage>
        <taxon>Bacteria</taxon>
        <taxon>Pseudomonadati</taxon>
        <taxon>Pseudomonadota</taxon>
        <taxon>Alphaproteobacteria</taxon>
        <taxon>Sphingomonadales</taxon>
        <taxon>Sphingomonadaceae</taxon>
        <taxon>Novosphingobium</taxon>
    </lineage>
</organism>
<dbReference type="SUPFAM" id="SSF52283">
    <property type="entry name" value="Formate/glycerate dehydrogenase catalytic domain-like"/>
    <property type="match status" value="1"/>
</dbReference>
<dbReference type="PANTHER" id="PTHR43333:SF1">
    <property type="entry name" value="D-ISOMER SPECIFIC 2-HYDROXYACID DEHYDROGENASE NAD-BINDING DOMAIN-CONTAINING PROTEIN"/>
    <property type="match status" value="1"/>
</dbReference>
<dbReference type="EMBL" id="JFYZ01000003">
    <property type="protein sequence ID" value="EZP83268.1"/>
    <property type="molecule type" value="Genomic_DNA"/>
</dbReference>
<protein>
    <submittedName>
        <fullName evidence="6">D-isomer specific 2-hydroxyacid dehydrogenase</fullName>
    </submittedName>
</protein>
<name>A0A031K2M2_9SPHN</name>
<dbReference type="InterPro" id="IPR036291">
    <property type="entry name" value="NAD(P)-bd_dom_sf"/>
</dbReference>
<dbReference type="PROSITE" id="PS00671">
    <property type="entry name" value="D_2_HYDROXYACID_DH_3"/>
    <property type="match status" value="1"/>
</dbReference>
<dbReference type="Pfam" id="PF02826">
    <property type="entry name" value="2-Hacid_dh_C"/>
    <property type="match status" value="1"/>
</dbReference>
<keyword evidence="1 3" id="KW-0560">Oxidoreductase</keyword>
<evidence type="ECO:0000259" key="4">
    <source>
        <dbReference type="Pfam" id="PF00389"/>
    </source>
</evidence>
<evidence type="ECO:0000256" key="3">
    <source>
        <dbReference type="RuleBase" id="RU003719"/>
    </source>
</evidence>
<dbReference type="Pfam" id="PF00389">
    <property type="entry name" value="2-Hacid_dh"/>
    <property type="match status" value="1"/>
</dbReference>
<evidence type="ECO:0000313" key="6">
    <source>
        <dbReference type="EMBL" id="EZP83268.1"/>
    </source>
</evidence>
<proteinExistence type="inferred from homology"/>
<gene>
    <name evidence="6" type="ORF">BV97_01378</name>
</gene>
<dbReference type="RefSeq" id="WP_036524383.1">
    <property type="nucleotide sequence ID" value="NZ_JFYZ01000003.1"/>
</dbReference>
<dbReference type="STRING" id="158500.BES08_05230"/>
<feature type="domain" description="D-isomer specific 2-hydroxyacid dehydrogenase NAD-binding" evidence="5">
    <location>
        <begin position="105"/>
        <end position="273"/>
    </location>
</feature>
<comment type="caution">
    <text evidence="6">The sequence shown here is derived from an EMBL/GenBank/DDBJ whole genome shotgun (WGS) entry which is preliminary data.</text>
</comment>
<evidence type="ECO:0000313" key="7">
    <source>
        <dbReference type="Proteomes" id="UP000024329"/>
    </source>
</evidence>
<dbReference type="InterPro" id="IPR029753">
    <property type="entry name" value="D-isomer_DH_CS"/>
</dbReference>
<dbReference type="GO" id="GO:0016616">
    <property type="term" value="F:oxidoreductase activity, acting on the CH-OH group of donors, NAD or NADP as acceptor"/>
    <property type="evidence" value="ECO:0007669"/>
    <property type="project" value="InterPro"/>
</dbReference>
<dbReference type="InterPro" id="IPR006140">
    <property type="entry name" value="D-isomer_DH_NAD-bd"/>
</dbReference>
<dbReference type="CDD" id="cd05300">
    <property type="entry name" value="2-Hacid_dh_1"/>
    <property type="match status" value="1"/>
</dbReference>
<keyword evidence="2" id="KW-0520">NAD</keyword>
<feature type="domain" description="D-isomer specific 2-hydroxyacid dehydrogenase catalytic" evidence="4">
    <location>
        <begin position="29"/>
        <end position="306"/>
    </location>
</feature>
<dbReference type="PATRIC" id="fig|158500.4.peg.1413"/>
<dbReference type="eggNOG" id="COG0111">
    <property type="taxonomic scope" value="Bacteria"/>
</dbReference>
<comment type="similarity">
    <text evidence="3">Belongs to the D-isomer specific 2-hydroxyacid dehydrogenase family.</text>
</comment>
<evidence type="ECO:0000256" key="2">
    <source>
        <dbReference type="ARBA" id="ARBA00023027"/>
    </source>
</evidence>
<dbReference type="PANTHER" id="PTHR43333">
    <property type="entry name" value="2-HACID_DH_C DOMAIN-CONTAINING PROTEIN"/>
    <property type="match status" value="1"/>
</dbReference>
<evidence type="ECO:0000256" key="1">
    <source>
        <dbReference type="ARBA" id="ARBA00023002"/>
    </source>
</evidence>
<dbReference type="Proteomes" id="UP000024329">
    <property type="component" value="Unassembled WGS sequence"/>
</dbReference>
<dbReference type="Gene3D" id="3.40.50.720">
    <property type="entry name" value="NAD(P)-binding Rossmann-like Domain"/>
    <property type="match status" value="2"/>
</dbReference>
<dbReference type="SUPFAM" id="SSF51735">
    <property type="entry name" value="NAD(P)-binding Rossmann-fold domains"/>
    <property type="match status" value="1"/>
</dbReference>
<evidence type="ECO:0000259" key="5">
    <source>
        <dbReference type="Pfam" id="PF02826"/>
    </source>
</evidence>
<accession>A0A031K2M2</accession>